<proteinExistence type="predicted"/>
<evidence type="ECO:0000256" key="1">
    <source>
        <dbReference type="SAM" id="MobiDB-lite"/>
    </source>
</evidence>
<dbReference type="PANTHER" id="PTHR38488:SF1">
    <property type="entry name" value="OXIDOREDUCTASE 9.5 KDA SUBUNIT, PUTATIVE (AFU_ORTHOLOGUE AFUA_5G08980)-RELATED"/>
    <property type="match status" value="1"/>
</dbReference>
<evidence type="ECO:0000313" key="4">
    <source>
        <dbReference type="Proteomes" id="UP000305067"/>
    </source>
</evidence>
<dbReference type="PANTHER" id="PTHR38488">
    <property type="entry name" value="OXIDOREDUCTASE 9.5 KDA SUBUNIT, PUTATIVE (AFU_ORTHOLOGUE AFUA_5G08980)-RELATED"/>
    <property type="match status" value="1"/>
</dbReference>
<keyword evidence="4" id="KW-1185">Reference proteome</keyword>
<dbReference type="CDD" id="cd22903">
    <property type="entry name" value="NI9M"/>
    <property type="match status" value="1"/>
</dbReference>
<dbReference type="Proteomes" id="UP000305067">
    <property type="component" value="Unassembled WGS sequence"/>
</dbReference>
<feature type="transmembrane region" description="Helical" evidence="2">
    <location>
        <begin position="21"/>
        <end position="39"/>
    </location>
</feature>
<feature type="region of interest" description="Disordered" evidence="1">
    <location>
        <begin position="54"/>
        <end position="74"/>
    </location>
</feature>
<dbReference type="EMBL" id="ML178819">
    <property type="protein sequence ID" value="TFL04041.1"/>
    <property type="molecule type" value="Genomic_DNA"/>
</dbReference>
<dbReference type="InterPro" id="IPR039961">
    <property type="entry name" value="Nuo9.5"/>
</dbReference>
<dbReference type="AlphaFoldDB" id="A0A5C3QU27"/>
<keyword evidence="2" id="KW-1133">Transmembrane helix</keyword>
<keyword evidence="2" id="KW-0472">Membrane</keyword>
<reference evidence="3 4" key="1">
    <citation type="journal article" date="2019" name="Nat. Ecol. Evol.">
        <title>Megaphylogeny resolves global patterns of mushroom evolution.</title>
        <authorList>
            <person name="Varga T."/>
            <person name="Krizsan K."/>
            <person name="Foldi C."/>
            <person name="Dima B."/>
            <person name="Sanchez-Garcia M."/>
            <person name="Sanchez-Ramirez S."/>
            <person name="Szollosi G.J."/>
            <person name="Szarkandi J.G."/>
            <person name="Papp V."/>
            <person name="Albert L."/>
            <person name="Andreopoulos W."/>
            <person name="Angelini C."/>
            <person name="Antonin V."/>
            <person name="Barry K.W."/>
            <person name="Bougher N.L."/>
            <person name="Buchanan P."/>
            <person name="Buyck B."/>
            <person name="Bense V."/>
            <person name="Catcheside P."/>
            <person name="Chovatia M."/>
            <person name="Cooper J."/>
            <person name="Damon W."/>
            <person name="Desjardin D."/>
            <person name="Finy P."/>
            <person name="Geml J."/>
            <person name="Haridas S."/>
            <person name="Hughes K."/>
            <person name="Justo A."/>
            <person name="Karasinski D."/>
            <person name="Kautmanova I."/>
            <person name="Kiss B."/>
            <person name="Kocsube S."/>
            <person name="Kotiranta H."/>
            <person name="LaButti K.M."/>
            <person name="Lechner B.E."/>
            <person name="Liimatainen K."/>
            <person name="Lipzen A."/>
            <person name="Lukacs Z."/>
            <person name="Mihaltcheva S."/>
            <person name="Morgado L.N."/>
            <person name="Niskanen T."/>
            <person name="Noordeloos M.E."/>
            <person name="Ohm R.A."/>
            <person name="Ortiz-Santana B."/>
            <person name="Ovrebo C."/>
            <person name="Racz N."/>
            <person name="Riley R."/>
            <person name="Savchenko A."/>
            <person name="Shiryaev A."/>
            <person name="Soop K."/>
            <person name="Spirin V."/>
            <person name="Szebenyi C."/>
            <person name="Tomsovsky M."/>
            <person name="Tulloss R.E."/>
            <person name="Uehling J."/>
            <person name="Grigoriev I.V."/>
            <person name="Vagvolgyi C."/>
            <person name="Papp T."/>
            <person name="Martin F.M."/>
            <person name="Miettinen O."/>
            <person name="Hibbett D.S."/>
            <person name="Nagy L.G."/>
        </authorList>
    </citation>
    <scope>NUCLEOTIDE SEQUENCE [LARGE SCALE GENOMIC DNA]</scope>
    <source>
        <strain evidence="3 4">CBS 309.79</strain>
    </source>
</reference>
<evidence type="ECO:0000256" key="2">
    <source>
        <dbReference type="SAM" id="Phobius"/>
    </source>
</evidence>
<keyword evidence="2" id="KW-0812">Transmembrane</keyword>
<protein>
    <recommendedName>
        <fullName evidence="5">NADH-ubiquinone oxidoreductase 9.5 kDa subunit</fullName>
    </recommendedName>
</protein>
<accession>A0A5C3QU27</accession>
<name>A0A5C3QU27_9AGAR</name>
<organism evidence="3 4">
    <name type="scientific">Pterulicium gracile</name>
    <dbReference type="NCBI Taxonomy" id="1884261"/>
    <lineage>
        <taxon>Eukaryota</taxon>
        <taxon>Fungi</taxon>
        <taxon>Dikarya</taxon>
        <taxon>Basidiomycota</taxon>
        <taxon>Agaricomycotina</taxon>
        <taxon>Agaricomycetes</taxon>
        <taxon>Agaricomycetidae</taxon>
        <taxon>Agaricales</taxon>
        <taxon>Pleurotineae</taxon>
        <taxon>Pterulaceae</taxon>
        <taxon>Pterulicium</taxon>
    </lineage>
</organism>
<evidence type="ECO:0008006" key="5">
    <source>
        <dbReference type="Google" id="ProtNLM"/>
    </source>
</evidence>
<evidence type="ECO:0000313" key="3">
    <source>
        <dbReference type="EMBL" id="TFL04041.1"/>
    </source>
</evidence>
<gene>
    <name evidence="3" type="ORF">BDV98DRAFT_502965</name>
</gene>
<sequence length="74" mass="8639">MSLAFNRTYRYLQRQAHEQPVLFWSVVLGGIGPVMAFSVPRIRESYFGYTRQENVPSSFPLPNRARRPTEGYED</sequence>
<dbReference type="STRING" id="1884261.A0A5C3QU27"/>
<dbReference type="OrthoDB" id="2093409at2759"/>